<dbReference type="GO" id="GO:0004674">
    <property type="term" value="F:protein serine/threonine kinase activity"/>
    <property type="evidence" value="ECO:0007669"/>
    <property type="project" value="UniProtKB-EC"/>
</dbReference>
<dbReference type="PANTHER" id="PTHR43895">
    <property type="entry name" value="CALCIUM/CALMODULIN-DEPENDENT PROTEIN KINASE KINASE-RELATED"/>
    <property type="match status" value="1"/>
</dbReference>
<sequence length="581" mass="63875">MQQSQLAPLPDNLPFRFISSTIGRGAFASIKKAVPLDARSPVFAVKLIHKQYAVKQGRISPKQIATECSLHSHIGQHPNVIEWFATGEDTVWRWIAMEFAEGGDLFDKIEADVGVPEDIAHVYFKQLVSGTSFLHSKGVAHRDLKPENILLSASGNLKLADFGMATMYEYKGSRKLSATVCGSPPYIAPEVLACNRPPPSTAPVSSPKKYSPDLVDIWSCGVILFVLLVGNTPWDEPVLTSWEFYEYANKNGHSTDPLWGRIPPAALSLLRGMMSIDTKQRFSFAQIRQHPWFTRANKLLTADDRISDPLELATQMLGNLRIDLKNPATARFGSGDAMDLDGPSSGSNSGAALASTQPDVPLFDAAYDWERPGLRAVRRIATSSTQPTSVADISRTDRVDGHATGGRRGGAGLGYGLREALAEEPAMSQFSQVRGVPVTLTQHARRFQDIVPSYSLTRFFSHMPPLHLVQMLCASLHQLNVHTPPAESVMQAATSTYQDNERVAYIKIRALDGRKQAMHGEIFVDKCQLQAGDESGADQLLDVRFIKVKGDPLEWRRFFKKMAQLCNEAVYSPDDGDAGGI</sequence>
<dbReference type="Gene3D" id="1.10.510.10">
    <property type="entry name" value="Transferase(Phosphotransferase) domain 1"/>
    <property type="match status" value="1"/>
</dbReference>
<dbReference type="InterPro" id="IPR008271">
    <property type="entry name" value="Ser/Thr_kinase_AS"/>
</dbReference>
<evidence type="ECO:0000256" key="6">
    <source>
        <dbReference type="ARBA" id="ARBA00022840"/>
    </source>
</evidence>
<dbReference type="InterPro" id="IPR000719">
    <property type="entry name" value="Prot_kinase_dom"/>
</dbReference>
<dbReference type="PANTHER" id="PTHR43895:SF32">
    <property type="entry name" value="SERINE_THREONINE-PROTEIN KINASE CHK1"/>
    <property type="match status" value="1"/>
</dbReference>
<evidence type="ECO:0000256" key="8">
    <source>
        <dbReference type="ARBA" id="ARBA00048679"/>
    </source>
</evidence>
<organism evidence="12 13">
    <name type="scientific">Sporothrix stenoceras</name>
    <dbReference type="NCBI Taxonomy" id="5173"/>
    <lineage>
        <taxon>Eukaryota</taxon>
        <taxon>Fungi</taxon>
        <taxon>Dikarya</taxon>
        <taxon>Ascomycota</taxon>
        <taxon>Pezizomycotina</taxon>
        <taxon>Sordariomycetes</taxon>
        <taxon>Sordariomycetidae</taxon>
        <taxon>Ophiostomatales</taxon>
        <taxon>Ophiostomataceae</taxon>
        <taxon>Sporothrix</taxon>
    </lineage>
</organism>
<feature type="region of interest" description="Disordered" evidence="10">
    <location>
        <begin position="334"/>
        <end position="355"/>
    </location>
</feature>
<evidence type="ECO:0000256" key="9">
    <source>
        <dbReference type="PROSITE-ProRule" id="PRU10141"/>
    </source>
</evidence>
<evidence type="ECO:0000256" key="5">
    <source>
        <dbReference type="ARBA" id="ARBA00022777"/>
    </source>
</evidence>
<dbReference type="EC" id="2.7.11.1" evidence="1"/>
<dbReference type="SMART" id="SM00220">
    <property type="entry name" value="S_TKc"/>
    <property type="match status" value="1"/>
</dbReference>
<keyword evidence="6 9" id="KW-0067">ATP-binding</keyword>
<evidence type="ECO:0000313" key="13">
    <source>
        <dbReference type="Proteomes" id="UP001583186"/>
    </source>
</evidence>
<evidence type="ECO:0000313" key="12">
    <source>
        <dbReference type="EMBL" id="KAL1896874.1"/>
    </source>
</evidence>
<dbReference type="SUPFAM" id="SSF56112">
    <property type="entry name" value="Protein kinase-like (PK-like)"/>
    <property type="match status" value="1"/>
</dbReference>
<reference evidence="12 13" key="1">
    <citation type="journal article" date="2024" name="IMA Fungus">
        <title>IMA Genome - F19 : A genome assembly and annotation guide to empower mycologists, including annotated draft genome sequences of Ceratocystis pirilliformis, Diaporthe australafricana, Fusarium ophioides, Paecilomyces lecythidis, and Sporothrix stenoceras.</title>
        <authorList>
            <person name="Aylward J."/>
            <person name="Wilson A.M."/>
            <person name="Visagie C.M."/>
            <person name="Spraker J."/>
            <person name="Barnes I."/>
            <person name="Buitendag C."/>
            <person name="Ceriani C."/>
            <person name="Del Mar Angel L."/>
            <person name="du Plessis D."/>
            <person name="Fuchs T."/>
            <person name="Gasser K."/>
            <person name="Kramer D."/>
            <person name="Li W."/>
            <person name="Munsamy K."/>
            <person name="Piso A."/>
            <person name="Price J.L."/>
            <person name="Sonnekus B."/>
            <person name="Thomas C."/>
            <person name="van der Nest A."/>
            <person name="van Dijk A."/>
            <person name="van Heerden A."/>
            <person name="van Vuuren N."/>
            <person name="Yilmaz N."/>
            <person name="Duong T.A."/>
            <person name="van der Merwe N.A."/>
            <person name="Wingfield M.J."/>
            <person name="Wingfield B.D."/>
        </authorList>
    </citation>
    <scope>NUCLEOTIDE SEQUENCE [LARGE SCALE GENOMIC DNA]</scope>
    <source>
        <strain evidence="12 13">CMW 5346</strain>
    </source>
</reference>
<keyword evidence="4 9" id="KW-0547">Nucleotide-binding</keyword>
<dbReference type="PROSITE" id="PS00107">
    <property type="entry name" value="PROTEIN_KINASE_ATP"/>
    <property type="match status" value="1"/>
</dbReference>
<dbReference type="PROSITE" id="PS50011">
    <property type="entry name" value="PROTEIN_KINASE_DOM"/>
    <property type="match status" value="1"/>
</dbReference>
<evidence type="ECO:0000256" key="3">
    <source>
        <dbReference type="ARBA" id="ARBA00022679"/>
    </source>
</evidence>
<dbReference type="EMBL" id="JAWCUI010000021">
    <property type="protein sequence ID" value="KAL1896874.1"/>
    <property type="molecule type" value="Genomic_DNA"/>
</dbReference>
<dbReference type="InterPro" id="IPR011009">
    <property type="entry name" value="Kinase-like_dom_sf"/>
</dbReference>
<dbReference type="Proteomes" id="UP001583186">
    <property type="component" value="Unassembled WGS sequence"/>
</dbReference>
<evidence type="ECO:0000256" key="7">
    <source>
        <dbReference type="ARBA" id="ARBA00047899"/>
    </source>
</evidence>
<feature type="binding site" evidence="9">
    <location>
        <position position="55"/>
    </location>
    <ligand>
        <name>ATP</name>
        <dbReference type="ChEBI" id="CHEBI:30616"/>
    </ligand>
</feature>
<comment type="catalytic activity">
    <reaction evidence="7">
        <text>L-threonyl-[protein] + ATP = O-phospho-L-threonyl-[protein] + ADP + H(+)</text>
        <dbReference type="Rhea" id="RHEA:46608"/>
        <dbReference type="Rhea" id="RHEA-COMP:11060"/>
        <dbReference type="Rhea" id="RHEA-COMP:11605"/>
        <dbReference type="ChEBI" id="CHEBI:15378"/>
        <dbReference type="ChEBI" id="CHEBI:30013"/>
        <dbReference type="ChEBI" id="CHEBI:30616"/>
        <dbReference type="ChEBI" id="CHEBI:61977"/>
        <dbReference type="ChEBI" id="CHEBI:456216"/>
        <dbReference type="EC" id="2.7.11.1"/>
    </reaction>
</comment>
<name>A0ABR3Z8E0_9PEZI</name>
<evidence type="ECO:0000256" key="4">
    <source>
        <dbReference type="ARBA" id="ARBA00022741"/>
    </source>
</evidence>
<keyword evidence="5 12" id="KW-0418">Kinase</keyword>
<evidence type="ECO:0000256" key="10">
    <source>
        <dbReference type="SAM" id="MobiDB-lite"/>
    </source>
</evidence>
<keyword evidence="2" id="KW-0723">Serine/threonine-protein kinase</keyword>
<evidence type="ECO:0000256" key="2">
    <source>
        <dbReference type="ARBA" id="ARBA00022527"/>
    </source>
</evidence>
<accession>A0ABR3Z8E0</accession>
<feature type="domain" description="Protein kinase" evidence="11">
    <location>
        <begin position="16"/>
        <end position="293"/>
    </location>
</feature>
<dbReference type="Pfam" id="PF00069">
    <property type="entry name" value="Pkinase"/>
    <property type="match status" value="1"/>
</dbReference>
<evidence type="ECO:0000259" key="11">
    <source>
        <dbReference type="PROSITE" id="PS50011"/>
    </source>
</evidence>
<comment type="catalytic activity">
    <reaction evidence="8">
        <text>L-seryl-[protein] + ATP = O-phospho-L-seryl-[protein] + ADP + H(+)</text>
        <dbReference type="Rhea" id="RHEA:17989"/>
        <dbReference type="Rhea" id="RHEA-COMP:9863"/>
        <dbReference type="Rhea" id="RHEA-COMP:11604"/>
        <dbReference type="ChEBI" id="CHEBI:15378"/>
        <dbReference type="ChEBI" id="CHEBI:29999"/>
        <dbReference type="ChEBI" id="CHEBI:30616"/>
        <dbReference type="ChEBI" id="CHEBI:83421"/>
        <dbReference type="ChEBI" id="CHEBI:456216"/>
        <dbReference type="EC" id="2.7.11.1"/>
    </reaction>
</comment>
<feature type="compositionally biased region" description="Low complexity" evidence="10">
    <location>
        <begin position="342"/>
        <end position="355"/>
    </location>
</feature>
<keyword evidence="3 12" id="KW-0808">Transferase</keyword>
<protein>
    <recommendedName>
        <fullName evidence="1">non-specific serine/threonine protein kinase</fullName>
        <ecNumber evidence="1">2.7.11.1</ecNumber>
    </recommendedName>
</protein>
<proteinExistence type="predicted"/>
<dbReference type="InterPro" id="IPR017441">
    <property type="entry name" value="Protein_kinase_ATP_BS"/>
</dbReference>
<comment type="caution">
    <text evidence="12">The sequence shown here is derived from an EMBL/GenBank/DDBJ whole genome shotgun (WGS) entry which is preliminary data.</text>
</comment>
<keyword evidence="13" id="KW-1185">Reference proteome</keyword>
<dbReference type="PROSITE" id="PS00108">
    <property type="entry name" value="PROTEIN_KINASE_ST"/>
    <property type="match status" value="1"/>
</dbReference>
<gene>
    <name evidence="12" type="primary">chk1</name>
    <name evidence="12" type="ORF">Sste5346_004508</name>
</gene>
<evidence type="ECO:0000256" key="1">
    <source>
        <dbReference type="ARBA" id="ARBA00012513"/>
    </source>
</evidence>